<dbReference type="Proteomes" id="UP001158576">
    <property type="component" value="Chromosome 2"/>
</dbReference>
<proteinExistence type="predicted"/>
<reference evidence="1 2" key="1">
    <citation type="submission" date="2021-04" db="EMBL/GenBank/DDBJ databases">
        <authorList>
            <person name="Bliznina A."/>
        </authorList>
    </citation>
    <scope>NUCLEOTIDE SEQUENCE [LARGE SCALE GENOMIC DNA]</scope>
</reference>
<organism evidence="1 2">
    <name type="scientific">Oikopleura dioica</name>
    <name type="common">Tunicate</name>
    <dbReference type="NCBI Taxonomy" id="34765"/>
    <lineage>
        <taxon>Eukaryota</taxon>
        <taxon>Metazoa</taxon>
        <taxon>Chordata</taxon>
        <taxon>Tunicata</taxon>
        <taxon>Appendicularia</taxon>
        <taxon>Copelata</taxon>
        <taxon>Oikopleuridae</taxon>
        <taxon>Oikopleura</taxon>
    </lineage>
</organism>
<name>A0ABN7SZ90_OIKDI</name>
<keyword evidence="2" id="KW-1185">Reference proteome</keyword>
<accession>A0ABN7SZ90</accession>
<dbReference type="EMBL" id="OU015567">
    <property type="protein sequence ID" value="CAG5110633.1"/>
    <property type="molecule type" value="Genomic_DNA"/>
</dbReference>
<evidence type="ECO:0000313" key="1">
    <source>
        <dbReference type="EMBL" id="CAG5110633.1"/>
    </source>
</evidence>
<sequence>MKLFALAATPALAEKSADPTPWFISLEDEPQKFAEEPYTPYCLTKDINGELKAITEANFCDGVADCPEGEDEDGRLAICNQPTTESGCCAEIKVNWSGATCYALDTYRDKDRYFCREYYPNGIDFITRELRWEPYHGWFYTDFVGNWGYFAVGNWQHDATCIGEHGEFEDNYSWTGYNLALSCNDEAPAPRPAPCAHHTCPDNKMCSNNLDVEGGYECVKRDNVRDQSLKRINTIEGHIQRLYDSVTGTRAGDRFIFRMNKVLTWAKNSWTGESCHEGAAEDAEDVNVFSKDNMCKLNGQINSALNSWARNFACSGDKDYSRKIIKAARKNRNFFDVKNDC</sequence>
<protein>
    <submittedName>
        <fullName evidence="1">Oidioi.mRNA.OKI2018_I69.chr2.g5015.t1.cds</fullName>
    </submittedName>
</protein>
<evidence type="ECO:0000313" key="2">
    <source>
        <dbReference type="Proteomes" id="UP001158576"/>
    </source>
</evidence>
<gene>
    <name evidence="1" type="ORF">OKIOD_LOCUS13780</name>
</gene>